<gene>
    <name evidence="1" type="ORF">MLD38_008376</name>
</gene>
<comment type="caution">
    <text evidence="1">The sequence shown here is derived from an EMBL/GenBank/DDBJ whole genome shotgun (WGS) entry which is preliminary data.</text>
</comment>
<evidence type="ECO:0000313" key="2">
    <source>
        <dbReference type="Proteomes" id="UP001057402"/>
    </source>
</evidence>
<proteinExistence type="predicted"/>
<name>A0ACB9RVZ7_9MYRT</name>
<keyword evidence="2" id="KW-1185">Reference proteome</keyword>
<dbReference type="Proteomes" id="UP001057402">
    <property type="component" value="Chromosome 3"/>
</dbReference>
<evidence type="ECO:0000313" key="1">
    <source>
        <dbReference type="EMBL" id="KAI4382406.1"/>
    </source>
</evidence>
<protein>
    <submittedName>
        <fullName evidence="1">Uncharacterized protein</fullName>
    </submittedName>
</protein>
<sequence length="459" mass="50973">MATQEQANGRLVLVPGPFQGHLTPMLQLGATLHSRGFPVTVFHTQFNSPDHSAHPDFDFICSNDDVSENDRRSGNLIRLLNKLNSSCEASFQEGLRGYLEKEGQGQGIKGIVFDPIMYFTEAVARRLNIPRFCLITNSATTSLARAILPQLKAEGLIPLPDSIKQDKVPKLHPLRFKDLPVSTVGDISDLLQLIQLAGNMRTSSAIILNSINFLEESSLAQLRETYGVPIFPIGPLHKMGPETTTSLMEEDERCMAWLDKQEDNSVIYISVGSVASMNSKQMEEMAWGLTNSEQPFLWVNRPSASIPGSEWIESSNEEFKNSVKDRGCIVKWAPQRKVLAHRAVGGFWSHCGWNSTLESICEGVPMICQPCFGDQLVNARYVTHEWRVGMEAEGEIERGMVEEAVRRLMAGKEGEEMREKVRELKQGIDASTCEGGSSLESLKELVEFLLLPLLPLASA</sequence>
<reference evidence="2" key="1">
    <citation type="journal article" date="2023" name="Front. Plant Sci.">
        <title>Chromosomal-level genome assembly of Melastoma candidum provides insights into trichome evolution.</title>
        <authorList>
            <person name="Zhong Y."/>
            <person name="Wu W."/>
            <person name="Sun C."/>
            <person name="Zou P."/>
            <person name="Liu Y."/>
            <person name="Dai S."/>
            <person name="Zhou R."/>
        </authorList>
    </citation>
    <scope>NUCLEOTIDE SEQUENCE [LARGE SCALE GENOMIC DNA]</scope>
</reference>
<organism evidence="1 2">
    <name type="scientific">Melastoma candidum</name>
    <dbReference type="NCBI Taxonomy" id="119954"/>
    <lineage>
        <taxon>Eukaryota</taxon>
        <taxon>Viridiplantae</taxon>
        <taxon>Streptophyta</taxon>
        <taxon>Embryophyta</taxon>
        <taxon>Tracheophyta</taxon>
        <taxon>Spermatophyta</taxon>
        <taxon>Magnoliopsida</taxon>
        <taxon>eudicotyledons</taxon>
        <taxon>Gunneridae</taxon>
        <taxon>Pentapetalae</taxon>
        <taxon>rosids</taxon>
        <taxon>malvids</taxon>
        <taxon>Myrtales</taxon>
        <taxon>Melastomataceae</taxon>
        <taxon>Melastomatoideae</taxon>
        <taxon>Melastomateae</taxon>
        <taxon>Melastoma</taxon>
    </lineage>
</organism>
<dbReference type="EMBL" id="CM042882">
    <property type="protein sequence ID" value="KAI4382406.1"/>
    <property type="molecule type" value="Genomic_DNA"/>
</dbReference>
<accession>A0ACB9RVZ7</accession>